<dbReference type="Pfam" id="PF01636">
    <property type="entry name" value="APH"/>
    <property type="match status" value="1"/>
</dbReference>
<name>A0A9P6DX25_9AGAM</name>
<evidence type="ECO:0000313" key="2">
    <source>
        <dbReference type="EMBL" id="KAF9514178.1"/>
    </source>
</evidence>
<dbReference type="SUPFAM" id="SSF56112">
    <property type="entry name" value="Protein kinase-like (PK-like)"/>
    <property type="match status" value="1"/>
</dbReference>
<dbReference type="InterPro" id="IPR011009">
    <property type="entry name" value="Kinase-like_dom_sf"/>
</dbReference>
<dbReference type="Proteomes" id="UP000886523">
    <property type="component" value="Unassembled WGS sequence"/>
</dbReference>
<gene>
    <name evidence="2" type="ORF">BS47DRAFT_1485282</name>
</gene>
<dbReference type="AlphaFoldDB" id="A0A9P6DX25"/>
<dbReference type="EMBL" id="MU128964">
    <property type="protein sequence ID" value="KAF9514178.1"/>
    <property type="molecule type" value="Genomic_DNA"/>
</dbReference>
<dbReference type="OrthoDB" id="3182995at2759"/>
<reference evidence="2" key="1">
    <citation type="journal article" date="2020" name="Nat. Commun.">
        <title>Large-scale genome sequencing of mycorrhizal fungi provides insights into the early evolution of symbiotic traits.</title>
        <authorList>
            <person name="Miyauchi S."/>
            <person name="Kiss E."/>
            <person name="Kuo A."/>
            <person name="Drula E."/>
            <person name="Kohler A."/>
            <person name="Sanchez-Garcia M."/>
            <person name="Morin E."/>
            <person name="Andreopoulos B."/>
            <person name="Barry K.W."/>
            <person name="Bonito G."/>
            <person name="Buee M."/>
            <person name="Carver A."/>
            <person name="Chen C."/>
            <person name="Cichocki N."/>
            <person name="Clum A."/>
            <person name="Culley D."/>
            <person name="Crous P.W."/>
            <person name="Fauchery L."/>
            <person name="Girlanda M."/>
            <person name="Hayes R.D."/>
            <person name="Keri Z."/>
            <person name="LaButti K."/>
            <person name="Lipzen A."/>
            <person name="Lombard V."/>
            <person name="Magnuson J."/>
            <person name="Maillard F."/>
            <person name="Murat C."/>
            <person name="Nolan M."/>
            <person name="Ohm R.A."/>
            <person name="Pangilinan J."/>
            <person name="Pereira M.F."/>
            <person name="Perotto S."/>
            <person name="Peter M."/>
            <person name="Pfister S."/>
            <person name="Riley R."/>
            <person name="Sitrit Y."/>
            <person name="Stielow J.B."/>
            <person name="Szollosi G."/>
            <person name="Zifcakova L."/>
            <person name="Stursova M."/>
            <person name="Spatafora J.W."/>
            <person name="Tedersoo L."/>
            <person name="Vaario L.M."/>
            <person name="Yamada A."/>
            <person name="Yan M."/>
            <person name="Wang P."/>
            <person name="Xu J."/>
            <person name="Bruns T."/>
            <person name="Baldrian P."/>
            <person name="Vilgalys R."/>
            <person name="Dunand C."/>
            <person name="Henrissat B."/>
            <person name="Grigoriev I.V."/>
            <person name="Hibbett D."/>
            <person name="Nagy L.G."/>
            <person name="Martin F.M."/>
        </authorList>
    </citation>
    <scope>NUCLEOTIDE SEQUENCE</scope>
    <source>
        <strain evidence="2">UP504</strain>
    </source>
</reference>
<dbReference type="Gene3D" id="1.10.510.10">
    <property type="entry name" value="Transferase(Phosphotransferase) domain 1"/>
    <property type="match status" value="1"/>
</dbReference>
<comment type="caution">
    <text evidence="2">The sequence shown here is derived from an EMBL/GenBank/DDBJ whole genome shotgun (WGS) entry which is preliminary data.</text>
</comment>
<dbReference type="InterPro" id="IPR002575">
    <property type="entry name" value="Aminoglycoside_PTrfase"/>
</dbReference>
<proteinExistence type="predicted"/>
<keyword evidence="3" id="KW-1185">Reference proteome</keyword>
<organism evidence="2 3">
    <name type="scientific">Hydnum rufescens UP504</name>
    <dbReference type="NCBI Taxonomy" id="1448309"/>
    <lineage>
        <taxon>Eukaryota</taxon>
        <taxon>Fungi</taxon>
        <taxon>Dikarya</taxon>
        <taxon>Basidiomycota</taxon>
        <taxon>Agaricomycotina</taxon>
        <taxon>Agaricomycetes</taxon>
        <taxon>Cantharellales</taxon>
        <taxon>Hydnaceae</taxon>
        <taxon>Hydnum</taxon>
    </lineage>
</organism>
<accession>A0A9P6DX25</accession>
<sequence>METTLPDLPFTDYGPAVLGQFHSAVRATPWKYPRTDLQVLRPWTTFPADIHDAIQSAPAFATLSSAAFSIGLPGSLDRVVNRLGVVGDFQTEGSGNTTVIGSPDFSWVMDRDRPHPKLVVEYKPWWIANLENLPAAFENPGASIHSRQSLDALEQVYGYMTFNDNKFGILSNWHHAWFLRRVETSHCKTLEYFHVELGGLNPPVSMLKAWVGLVLLADGDWFYSSPTPMRFPPARYFANNAEGWKDRKKAIRTAGDYHAPLVDGTYECLELDFQLCHFDTSTSRDGPGCVMNVRLPQPNPGGRDLHAVCKIVDVLHDPDAGDLLRDEADAYAALQPLQGSVIPTFYGFYEVWGILRLLALEPVGEAIPEDEEIDETLWNEMRDALQRIHDAGYIHGDIARRNFCRTEEGTVFLVDLERCRLAQDPSEQDDEMDEVDSL</sequence>
<dbReference type="PANTHER" id="PTHR37171:SF1">
    <property type="entry name" value="SERINE_THREONINE-PROTEIN KINASE YRZF-RELATED"/>
    <property type="match status" value="1"/>
</dbReference>
<dbReference type="InterPro" id="IPR052396">
    <property type="entry name" value="Meiotic_Drive_Suppr_Kinase"/>
</dbReference>
<evidence type="ECO:0000313" key="3">
    <source>
        <dbReference type="Proteomes" id="UP000886523"/>
    </source>
</evidence>
<evidence type="ECO:0000259" key="1">
    <source>
        <dbReference type="Pfam" id="PF01636"/>
    </source>
</evidence>
<protein>
    <recommendedName>
        <fullName evidence="1">Aminoglycoside phosphotransferase domain-containing protein</fullName>
    </recommendedName>
</protein>
<feature type="domain" description="Aminoglycoside phosphotransferase" evidence="1">
    <location>
        <begin position="302"/>
        <end position="421"/>
    </location>
</feature>
<dbReference type="PANTHER" id="PTHR37171">
    <property type="entry name" value="SERINE/THREONINE-PROTEIN KINASE YRZF-RELATED"/>
    <property type="match status" value="1"/>
</dbReference>